<reference evidence="9 10" key="1">
    <citation type="submission" date="2024-02" db="EMBL/GenBank/DDBJ databases">
        <authorList>
            <person name="Chen Y."/>
            <person name="Shah S."/>
            <person name="Dougan E. K."/>
            <person name="Thang M."/>
            <person name="Chan C."/>
        </authorList>
    </citation>
    <scope>NUCLEOTIDE SEQUENCE [LARGE SCALE GENOMIC DNA]</scope>
</reference>
<gene>
    <name evidence="9" type="ORF">SCF082_LOCUS41270</name>
</gene>
<protein>
    <submittedName>
        <fullName evidence="9">Large subunit GTPase 1 homolog</fullName>
    </submittedName>
</protein>
<dbReference type="InterPro" id="IPR043358">
    <property type="entry name" value="GNL1-like"/>
</dbReference>
<sequence>MGLAKVCIGKAFTACGTPDYFAPELIASTGHNIAVDWWTLGIFAFELLSGHPPFESSYPMQTYQKIMRGINKVAFPPKCKGSAEDLIKSLCKSEPSERLPMKKGGTRNLKTHPFYKGFDWNAFETMRSHAQLKSSSMTRKKTGGGLGNSLVNDRRKRDGQQAGYNASGVAESQAKKSVLEQSSLDDFIAKAELARANFQSTRGVTVECTTEVIYKSSLDPAETREKEIAARKVVVPIPWRPSWKEAANGDELAAAEGQAFLSWRRGLAKMEEEDGMILTPYERNLEFWRQLWRCVERSDVLVQILDARDPEFYRCKDLERYIEQFAGKRHLLLLNKADFLSTHQREMWASYLADLGVEAIFFSALRELHRQQRAAPAPSEAEEAGEAAEAASEAASEPGSEDSEATPSEASGPSGPSKRLPPHGSLEDDRDVVDCAKLMAELQSRLRGRKGVVGFVGYPNVGKSSVINALFGAKKVSMSRTPGKTKHLQTLELADSNITLCDCPGLVFPSIVATRAHLVINGTVPLDELKDFIAPVSLIVQKIGAEVILKRYGVSAAEVKDGVIRRGVGETSDELAHQVLCGLATHRHHFLRVGVPDETWAARRVLRDYCTGQLLHCELPEGAGQQEAPKDSIEEGSDSDFSDLDNFLDNGSTTGQKMTKRKMRHLQKQMAKGGVIAPQALEKDRKAKYVGKNIRGKTVLG</sequence>
<dbReference type="InterPro" id="IPR011009">
    <property type="entry name" value="Kinase-like_dom_sf"/>
</dbReference>
<dbReference type="EMBL" id="CAXAMM010039562">
    <property type="protein sequence ID" value="CAK9087306.1"/>
    <property type="molecule type" value="Genomic_DNA"/>
</dbReference>
<dbReference type="InterPro" id="IPR030378">
    <property type="entry name" value="G_CP_dom"/>
</dbReference>
<feature type="domain" description="CP-type G" evidence="8">
    <location>
        <begin position="288"/>
        <end position="509"/>
    </location>
</feature>
<dbReference type="SMART" id="SM00220">
    <property type="entry name" value="S_TKc"/>
    <property type="match status" value="1"/>
</dbReference>
<dbReference type="Gene3D" id="3.40.50.300">
    <property type="entry name" value="P-loop containing nucleotide triphosphate hydrolases"/>
    <property type="match status" value="1"/>
</dbReference>
<dbReference type="PROSITE" id="PS51721">
    <property type="entry name" value="G_CP"/>
    <property type="match status" value="1"/>
</dbReference>
<keyword evidence="3" id="KW-0547">Nucleotide-binding</keyword>
<dbReference type="SUPFAM" id="SSF56112">
    <property type="entry name" value="Protein kinase-like (PK-like)"/>
    <property type="match status" value="1"/>
</dbReference>
<keyword evidence="10" id="KW-1185">Reference proteome</keyword>
<organism evidence="9 10">
    <name type="scientific">Durusdinium trenchii</name>
    <dbReference type="NCBI Taxonomy" id="1381693"/>
    <lineage>
        <taxon>Eukaryota</taxon>
        <taxon>Sar</taxon>
        <taxon>Alveolata</taxon>
        <taxon>Dinophyceae</taxon>
        <taxon>Suessiales</taxon>
        <taxon>Symbiodiniaceae</taxon>
        <taxon>Durusdinium</taxon>
    </lineage>
</organism>
<dbReference type="CDD" id="cd01857">
    <property type="entry name" value="HSR1_MMR1"/>
    <property type="match status" value="1"/>
</dbReference>
<evidence type="ECO:0000256" key="5">
    <source>
        <dbReference type="ARBA" id="ARBA00023134"/>
    </source>
</evidence>
<evidence type="ECO:0000256" key="4">
    <source>
        <dbReference type="ARBA" id="ARBA00022801"/>
    </source>
</evidence>
<dbReference type="Gene3D" id="1.10.510.10">
    <property type="entry name" value="Transferase(Phosphotransferase) domain 1"/>
    <property type="match status" value="1"/>
</dbReference>
<evidence type="ECO:0000256" key="3">
    <source>
        <dbReference type="ARBA" id="ARBA00022741"/>
    </source>
</evidence>
<dbReference type="Pfam" id="PF01926">
    <property type="entry name" value="MMR_HSR1"/>
    <property type="match status" value="1"/>
</dbReference>
<dbReference type="InterPro" id="IPR027417">
    <property type="entry name" value="P-loop_NTPase"/>
</dbReference>
<comment type="caution">
    <text evidence="9">The sequence shown here is derived from an EMBL/GenBank/DDBJ whole genome shotgun (WGS) entry which is preliminary data.</text>
</comment>
<evidence type="ECO:0000313" key="9">
    <source>
        <dbReference type="EMBL" id="CAK9087306.1"/>
    </source>
</evidence>
<dbReference type="Pfam" id="PF00069">
    <property type="entry name" value="Pkinase"/>
    <property type="match status" value="1"/>
</dbReference>
<keyword evidence="2" id="KW-0963">Cytoplasm</keyword>
<feature type="region of interest" description="Disordered" evidence="6">
    <location>
        <begin position="621"/>
        <end position="663"/>
    </location>
</feature>
<evidence type="ECO:0000256" key="2">
    <source>
        <dbReference type="ARBA" id="ARBA00022490"/>
    </source>
</evidence>
<feature type="compositionally biased region" description="Acidic residues" evidence="6">
    <location>
        <begin position="634"/>
        <end position="643"/>
    </location>
</feature>
<dbReference type="PANTHER" id="PTHR45709:SF2">
    <property type="entry name" value="LARGE SUBUNIT GTPASE 1 HOMOLOG"/>
    <property type="match status" value="1"/>
</dbReference>
<feature type="compositionally biased region" description="Low complexity" evidence="6">
    <location>
        <begin position="387"/>
        <end position="398"/>
    </location>
</feature>
<dbReference type="InterPro" id="IPR006073">
    <property type="entry name" value="GTP-bd"/>
</dbReference>
<accession>A0ABP0QJH9</accession>
<evidence type="ECO:0000256" key="1">
    <source>
        <dbReference type="ARBA" id="ARBA00004496"/>
    </source>
</evidence>
<evidence type="ECO:0000259" key="8">
    <source>
        <dbReference type="PROSITE" id="PS51721"/>
    </source>
</evidence>
<name>A0ABP0QJH9_9DINO</name>
<dbReference type="PROSITE" id="PS50011">
    <property type="entry name" value="PROTEIN_KINASE_DOM"/>
    <property type="match status" value="1"/>
</dbReference>
<dbReference type="InterPro" id="IPR000719">
    <property type="entry name" value="Prot_kinase_dom"/>
</dbReference>
<dbReference type="PANTHER" id="PTHR45709">
    <property type="entry name" value="LARGE SUBUNIT GTPASE 1 HOMOLOG-RELATED"/>
    <property type="match status" value="1"/>
</dbReference>
<dbReference type="SUPFAM" id="SSF52540">
    <property type="entry name" value="P-loop containing nucleoside triphosphate hydrolases"/>
    <property type="match status" value="1"/>
</dbReference>
<dbReference type="Proteomes" id="UP001642464">
    <property type="component" value="Unassembled WGS sequence"/>
</dbReference>
<evidence type="ECO:0000256" key="6">
    <source>
        <dbReference type="SAM" id="MobiDB-lite"/>
    </source>
</evidence>
<feature type="region of interest" description="Disordered" evidence="6">
    <location>
        <begin position="131"/>
        <end position="171"/>
    </location>
</feature>
<keyword evidence="5" id="KW-0342">GTP-binding</keyword>
<evidence type="ECO:0000259" key="7">
    <source>
        <dbReference type="PROSITE" id="PS50011"/>
    </source>
</evidence>
<proteinExistence type="predicted"/>
<keyword evidence="4" id="KW-0378">Hydrolase</keyword>
<feature type="region of interest" description="Disordered" evidence="6">
    <location>
        <begin position="373"/>
        <end position="427"/>
    </location>
</feature>
<evidence type="ECO:0000313" key="10">
    <source>
        <dbReference type="Proteomes" id="UP001642464"/>
    </source>
</evidence>
<comment type="subcellular location">
    <subcellularLocation>
        <location evidence="1">Cytoplasm</location>
    </subcellularLocation>
</comment>
<feature type="domain" description="Protein kinase" evidence="7">
    <location>
        <begin position="1"/>
        <end position="115"/>
    </location>
</feature>